<dbReference type="Gene3D" id="3.20.20.450">
    <property type="entry name" value="EAL domain"/>
    <property type="match status" value="1"/>
</dbReference>
<dbReference type="Proteomes" id="UP000184520">
    <property type="component" value="Unassembled WGS sequence"/>
</dbReference>
<feature type="modified residue" description="4-aspartylphosphate" evidence="1">
    <location>
        <position position="78"/>
    </location>
</feature>
<evidence type="ECO:0000313" key="4">
    <source>
        <dbReference type="EMBL" id="SHH32466.1"/>
    </source>
</evidence>
<dbReference type="AlphaFoldDB" id="A0A1M5S1W5"/>
<dbReference type="InterPro" id="IPR021800">
    <property type="entry name" value="DUF3369"/>
</dbReference>
<feature type="domain" description="EAL" evidence="3">
    <location>
        <begin position="490"/>
        <end position="746"/>
    </location>
</feature>
<dbReference type="InterPro" id="IPR043128">
    <property type="entry name" value="Rev_trsase/Diguanyl_cyclase"/>
</dbReference>
<evidence type="ECO:0000259" key="3">
    <source>
        <dbReference type="PROSITE" id="PS50883"/>
    </source>
</evidence>
<dbReference type="OrthoDB" id="9813903at2"/>
<reference evidence="5" key="1">
    <citation type="submission" date="2016-11" db="EMBL/GenBank/DDBJ databases">
        <authorList>
            <person name="Varghese N."/>
            <person name="Submissions S."/>
        </authorList>
    </citation>
    <scope>NUCLEOTIDE SEQUENCE [LARGE SCALE GENOMIC DNA]</scope>
    <source>
        <strain evidence="5">CGMCC 1.8995</strain>
    </source>
</reference>
<keyword evidence="5" id="KW-1185">Reference proteome</keyword>
<dbReference type="InterPro" id="IPR029787">
    <property type="entry name" value="Nucleotide_cyclase"/>
</dbReference>
<accession>A0A1M5S1W5</accession>
<name>A0A1M5S1W5_9ALTE</name>
<protein>
    <submittedName>
        <fullName evidence="4">EAL domain, c-di-GMP-specific phosphodiesterase class I (Or its enzymatically inactive variant)</fullName>
    </submittedName>
</protein>
<dbReference type="Pfam" id="PF11849">
    <property type="entry name" value="DUF3369"/>
    <property type="match status" value="1"/>
</dbReference>
<feature type="domain" description="Response regulatory" evidence="2">
    <location>
        <begin position="23"/>
        <end position="148"/>
    </location>
</feature>
<evidence type="ECO:0000313" key="5">
    <source>
        <dbReference type="Proteomes" id="UP000184520"/>
    </source>
</evidence>
<dbReference type="SUPFAM" id="SSF141868">
    <property type="entry name" value="EAL domain-like"/>
    <property type="match status" value="1"/>
</dbReference>
<dbReference type="GO" id="GO:0071111">
    <property type="term" value="F:cyclic-guanylate-specific phosphodiesterase activity"/>
    <property type="evidence" value="ECO:0007669"/>
    <property type="project" value="InterPro"/>
</dbReference>
<dbReference type="InterPro" id="IPR001789">
    <property type="entry name" value="Sig_transdc_resp-reg_receiver"/>
</dbReference>
<dbReference type="PROSITE" id="PS50110">
    <property type="entry name" value="RESPONSE_REGULATORY"/>
    <property type="match status" value="1"/>
</dbReference>
<proteinExistence type="predicted"/>
<dbReference type="InterPro" id="IPR011006">
    <property type="entry name" value="CheY-like_superfamily"/>
</dbReference>
<dbReference type="InterPro" id="IPR001633">
    <property type="entry name" value="EAL_dom"/>
</dbReference>
<dbReference type="PANTHER" id="PTHR33121">
    <property type="entry name" value="CYCLIC DI-GMP PHOSPHODIESTERASE PDEF"/>
    <property type="match status" value="1"/>
</dbReference>
<dbReference type="SUPFAM" id="SSF52172">
    <property type="entry name" value="CheY-like"/>
    <property type="match status" value="1"/>
</dbReference>
<dbReference type="InterPro" id="IPR035919">
    <property type="entry name" value="EAL_sf"/>
</dbReference>
<dbReference type="InterPro" id="IPR050706">
    <property type="entry name" value="Cyclic-di-GMP_PDE-like"/>
</dbReference>
<dbReference type="RefSeq" id="WP_073325239.1">
    <property type="nucleotide sequence ID" value="NZ_FQWD01000008.1"/>
</dbReference>
<dbReference type="PANTHER" id="PTHR33121:SF70">
    <property type="entry name" value="SIGNALING PROTEIN YKOW"/>
    <property type="match status" value="1"/>
</dbReference>
<dbReference type="GO" id="GO:0000160">
    <property type="term" value="P:phosphorelay signal transduction system"/>
    <property type="evidence" value="ECO:0007669"/>
    <property type="project" value="InterPro"/>
</dbReference>
<dbReference type="Gene3D" id="3.40.50.2300">
    <property type="match status" value="1"/>
</dbReference>
<keyword evidence="1" id="KW-0597">Phosphoprotein</keyword>
<dbReference type="SUPFAM" id="SSF55073">
    <property type="entry name" value="Nucleotide cyclase"/>
    <property type="match status" value="1"/>
</dbReference>
<organism evidence="4 5">
    <name type="scientific">Marisediminitalea aggregata</name>
    <dbReference type="NCBI Taxonomy" id="634436"/>
    <lineage>
        <taxon>Bacteria</taxon>
        <taxon>Pseudomonadati</taxon>
        <taxon>Pseudomonadota</taxon>
        <taxon>Gammaproteobacteria</taxon>
        <taxon>Alteromonadales</taxon>
        <taxon>Alteromonadaceae</taxon>
        <taxon>Marisediminitalea</taxon>
    </lineage>
</organism>
<dbReference type="STRING" id="634436.SAMN05216361_4325"/>
<evidence type="ECO:0000259" key="2">
    <source>
        <dbReference type="PROSITE" id="PS50110"/>
    </source>
</evidence>
<dbReference type="SMART" id="SM00052">
    <property type="entry name" value="EAL"/>
    <property type="match status" value="1"/>
</dbReference>
<gene>
    <name evidence="4" type="ORF">SAMN05216361_4325</name>
</gene>
<dbReference type="EMBL" id="FQWD01000008">
    <property type="protein sequence ID" value="SHH32466.1"/>
    <property type="molecule type" value="Genomic_DNA"/>
</dbReference>
<dbReference type="Gene3D" id="3.30.70.270">
    <property type="match status" value="1"/>
</dbReference>
<dbReference type="PROSITE" id="PS50883">
    <property type="entry name" value="EAL"/>
    <property type="match status" value="1"/>
</dbReference>
<sequence>MNELFEFSASPGTSVEGTTETWKVLSVEDDQSYQDVIALALANFTFMGKKIELIKANSAAQAATVLSRHRDISLILLDIIMETDDAGFYLIDTVRNILGDSLVRIVLLTGQPGINPRQKAVQDYDIAEYWNKADLDAEKLTSIVMSNLRTWQMSHELYAARRGLQMIVDASRALTAKQDVDAFAQTVLEEIAQVISVPNSGGIICALTSDGEQPYTDIPIVAASQHFRPLINTELAHVFSLYPTIVRDTIKEAIATCIDTKQHVFDKNFSVLFFDTSQFDDRKYLMLIDSPNSLDDSHVSLLQVFAENISSGFVNQALMDRLSQLAYLDMDFNLQNRNWLIRELNQLNVAQRNACSLLLFRLQNLDATEMMVGHHYANDIRKALVVSLKAQFPTGTLIASWDEDTVAVVFSRTKLPKIYEIEQFRALPLHVDTVEIQQQVQVGILHFSDIPSLSINQVAIVANLALNKAKFRNLHVLEFDTHMLDTLAQRMNILSELKTAISEQQGFYLALQPKVDMQNGQPVGFEALLRWQKPDGTLCPPCDFIPIAEASGMSLELSELVLHMTVQIIRQFQNAGYSLPVSFNLAYNDVSHPAIYQAIESFIKTGQVKPSMLEIEITESQATQDYQLLNPVLSKLIKLGVNVSIDDFGTGYSSLSQLTNLVATTIKVDRQFVHDLTSPNRENALHVIQMIARVAHRFNFDVIAEGIESKEQERLLLENDFKFAQGFLYAKPMPLADALDWLTDHYRGPK</sequence>
<evidence type="ECO:0000256" key="1">
    <source>
        <dbReference type="PROSITE-ProRule" id="PRU00169"/>
    </source>
</evidence>
<dbReference type="Pfam" id="PF00563">
    <property type="entry name" value="EAL"/>
    <property type="match status" value="1"/>
</dbReference>
<dbReference type="CDD" id="cd01948">
    <property type="entry name" value="EAL"/>
    <property type="match status" value="1"/>
</dbReference>